<feature type="transmembrane region" description="Helical" evidence="1">
    <location>
        <begin position="21"/>
        <end position="42"/>
    </location>
</feature>
<feature type="transmembrane region" description="Helical" evidence="1">
    <location>
        <begin position="207"/>
        <end position="223"/>
    </location>
</feature>
<evidence type="ECO:0008006" key="4">
    <source>
        <dbReference type="Google" id="ProtNLM"/>
    </source>
</evidence>
<keyword evidence="1" id="KW-0812">Transmembrane</keyword>
<dbReference type="Proteomes" id="UP000029443">
    <property type="component" value="Unassembled WGS sequence"/>
</dbReference>
<keyword evidence="1" id="KW-1133">Transmembrane helix</keyword>
<feature type="transmembrane region" description="Helical" evidence="1">
    <location>
        <begin position="119"/>
        <end position="138"/>
    </location>
</feature>
<feature type="transmembrane region" description="Helical" evidence="1">
    <location>
        <begin position="169"/>
        <end position="186"/>
    </location>
</feature>
<feature type="transmembrane region" description="Helical" evidence="1">
    <location>
        <begin position="94"/>
        <end position="113"/>
    </location>
</feature>
<dbReference type="EMBL" id="ARXU01000005">
    <property type="protein sequence ID" value="KGD61190.1"/>
    <property type="molecule type" value="Genomic_DNA"/>
</dbReference>
<comment type="caution">
    <text evidence="2">The sequence shown here is derived from an EMBL/GenBank/DDBJ whole genome shotgun (WGS) entry which is preliminary data.</text>
</comment>
<protein>
    <recommendedName>
        <fullName evidence="4">UbiA prenyltransferase</fullName>
    </recommendedName>
</protein>
<gene>
    <name evidence="2" type="ORF">T9A_01639</name>
</gene>
<evidence type="ECO:0000313" key="3">
    <source>
        <dbReference type="Proteomes" id="UP000029443"/>
    </source>
</evidence>
<reference evidence="2 3" key="1">
    <citation type="submission" date="2012-09" db="EMBL/GenBank/DDBJ databases">
        <title>Genome Sequence of alkane-degrading Bacterium Alcanivorax jadensis T9.</title>
        <authorList>
            <person name="Lai Q."/>
            <person name="Shao Z."/>
        </authorList>
    </citation>
    <scope>NUCLEOTIDE SEQUENCE [LARGE SCALE GENOMIC DNA]</scope>
    <source>
        <strain evidence="2 3">T9</strain>
    </source>
</reference>
<dbReference type="RefSeq" id="WP_035246961.1">
    <property type="nucleotide sequence ID" value="NZ_ARXU01000005.1"/>
</dbReference>
<sequence length="251" mass="28971">MNFFYLVPFNYFYFTRLKHGSFVFHFLFEWVAAFWLVAWVGIGGDLLQSSLAMLFSYLAFISIYELGYMANDLHAAKQEIDGRRRGPQEASRAWIFLWVISRLFSFLVCTILMNKLFDPAWWSFFAALIFVFLLHNILTDREQKVATFSLLAWFRFMAPVIFVVSDNQIMGVGLAAAIGYVAYRNLGYMDSKGLLLMPGRKRMAFRLFFFLMPFAGIVALWPYEDARGYCLLVTYWGIVSATGAVATYKSS</sequence>
<feature type="transmembrane region" description="Helical" evidence="1">
    <location>
        <begin position="229"/>
        <end position="248"/>
    </location>
</feature>
<proteinExistence type="predicted"/>
<accession>A0ABR4WCX8</accession>
<feature type="transmembrane region" description="Helical" evidence="1">
    <location>
        <begin position="54"/>
        <end position="73"/>
    </location>
</feature>
<organism evidence="2 3">
    <name type="scientific">Alcanivorax jadensis T9</name>
    <dbReference type="NCBI Taxonomy" id="1177181"/>
    <lineage>
        <taxon>Bacteria</taxon>
        <taxon>Pseudomonadati</taxon>
        <taxon>Pseudomonadota</taxon>
        <taxon>Gammaproteobacteria</taxon>
        <taxon>Oceanospirillales</taxon>
        <taxon>Alcanivoracaceae</taxon>
        <taxon>Alcanivorax</taxon>
    </lineage>
</organism>
<evidence type="ECO:0000256" key="1">
    <source>
        <dbReference type="SAM" id="Phobius"/>
    </source>
</evidence>
<evidence type="ECO:0000313" key="2">
    <source>
        <dbReference type="EMBL" id="KGD61190.1"/>
    </source>
</evidence>
<name>A0ABR4WCX8_9GAMM</name>
<keyword evidence="3" id="KW-1185">Reference proteome</keyword>
<keyword evidence="1" id="KW-0472">Membrane</keyword>